<dbReference type="SUPFAM" id="SSF103481">
    <property type="entry name" value="Multidrug resistance efflux transporter EmrE"/>
    <property type="match status" value="2"/>
</dbReference>
<dbReference type="PANTHER" id="PTHR32322">
    <property type="entry name" value="INNER MEMBRANE TRANSPORTER"/>
    <property type="match status" value="1"/>
</dbReference>
<evidence type="ECO:0000256" key="2">
    <source>
        <dbReference type="ARBA" id="ARBA00007362"/>
    </source>
</evidence>
<dbReference type="InterPro" id="IPR037185">
    <property type="entry name" value="EmrE-like"/>
</dbReference>
<dbReference type="InterPro" id="IPR050638">
    <property type="entry name" value="AA-Vitamin_Transporters"/>
</dbReference>
<dbReference type="Pfam" id="PF00892">
    <property type="entry name" value="EamA"/>
    <property type="match status" value="2"/>
</dbReference>
<dbReference type="Proteomes" id="UP000254461">
    <property type="component" value="Unassembled WGS sequence"/>
</dbReference>
<keyword evidence="5 6" id="KW-0472">Membrane</keyword>
<accession>A0A380JNX8</accession>
<keyword evidence="4 6" id="KW-1133">Transmembrane helix</keyword>
<keyword evidence="3 6" id="KW-0812">Transmembrane</keyword>
<dbReference type="PANTHER" id="PTHR32322:SF2">
    <property type="entry name" value="EAMA DOMAIN-CONTAINING PROTEIN"/>
    <property type="match status" value="1"/>
</dbReference>
<feature type="transmembrane region" description="Helical" evidence="6">
    <location>
        <begin position="126"/>
        <end position="146"/>
    </location>
</feature>
<feature type="transmembrane region" description="Helical" evidence="6">
    <location>
        <begin position="216"/>
        <end position="236"/>
    </location>
</feature>
<evidence type="ECO:0000256" key="4">
    <source>
        <dbReference type="ARBA" id="ARBA00022989"/>
    </source>
</evidence>
<feature type="transmembrane region" description="Helical" evidence="6">
    <location>
        <begin position="99"/>
        <end position="119"/>
    </location>
</feature>
<dbReference type="AlphaFoldDB" id="A0A380JNX8"/>
<evidence type="ECO:0000256" key="3">
    <source>
        <dbReference type="ARBA" id="ARBA00022692"/>
    </source>
</evidence>
<organism evidence="8 9">
    <name type="scientific">Streptococcus equi subsp. equi</name>
    <dbReference type="NCBI Taxonomy" id="148942"/>
    <lineage>
        <taxon>Bacteria</taxon>
        <taxon>Bacillati</taxon>
        <taxon>Bacillota</taxon>
        <taxon>Bacilli</taxon>
        <taxon>Lactobacillales</taxon>
        <taxon>Streptococcaceae</taxon>
        <taxon>Streptococcus</taxon>
    </lineage>
</organism>
<proteinExistence type="inferred from homology"/>
<feature type="transmembrane region" description="Helical" evidence="6">
    <location>
        <begin position="35"/>
        <end position="55"/>
    </location>
</feature>
<evidence type="ECO:0000256" key="1">
    <source>
        <dbReference type="ARBA" id="ARBA00004127"/>
    </source>
</evidence>
<evidence type="ECO:0000313" key="8">
    <source>
        <dbReference type="EMBL" id="SUN45156.1"/>
    </source>
</evidence>
<feature type="domain" description="EamA" evidence="7">
    <location>
        <begin position="6"/>
        <end position="143"/>
    </location>
</feature>
<dbReference type="EMBL" id="UHFF01000002">
    <property type="protein sequence ID" value="SUN45156.1"/>
    <property type="molecule type" value="Genomic_DNA"/>
</dbReference>
<reference evidence="8 9" key="1">
    <citation type="submission" date="2018-06" db="EMBL/GenBank/DDBJ databases">
        <authorList>
            <consortium name="Pathogen Informatics"/>
            <person name="Doyle S."/>
        </authorList>
    </citation>
    <scope>NUCLEOTIDE SEQUENCE [LARGE SCALE GENOMIC DNA]</scope>
    <source>
        <strain evidence="8 9">NCTC12092</strain>
    </source>
</reference>
<evidence type="ECO:0000256" key="6">
    <source>
        <dbReference type="SAM" id="Phobius"/>
    </source>
</evidence>
<sequence length="314" mass="34107">MSRNEKGSIMILLAGTAWGLSGVSGQYLLLHGVGINALTSLRLIISGLVLSAMAYVRQREAVISLLKDKRLLRELLIYSLFGLTLNQYAYLLAIRYSNAGTATVLQYLSPILVLVYLSFKSRRLPAVGESCAICLAILGTVIMACHGDLSHLAINPIGLFWGLFAAVTYAYCVIKPAKLIADWGSLLIVGLAMLMGGVIFPILTRAWQYPLAMTYGNLRALFGIIGIGTIFAYTFFLRGASIIGPIKATLLASIEPVASVCFAIILMKEIFHPIDLLGMALILIAVLVISLRDLLLTKRKKQLALKVKRPPSPD</sequence>
<feature type="transmembrane region" description="Helical" evidence="6">
    <location>
        <begin position="248"/>
        <end position="267"/>
    </location>
</feature>
<evidence type="ECO:0000259" key="7">
    <source>
        <dbReference type="Pfam" id="PF00892"/>
    </source>
</evidence>
<feature type="domain" description="EamA" evidence="7">
    <location>
        <begin position="157"/>
        <end position="290"/>
    </location>
</feature>
<feature type="transmembrane region" description="Helical" evidence="6">
    <location>
        <begin position="273"/>
        <end position="291"/>
    </location>
</feature>
<comment type="similarity">
    <text evidence="2">Belongs to the EamA transporter family.</text>
</comment>
<evidence type="ECO:0000313" key="9">
    <source>
        <dbReference type="Proteomes" id="UP000254461"/>
    </source>
</evidence>
<gene>
    <name evidence="8" type="primary">yicL</name>
    <name evidence="8" type="ORF">NCTC12092_00381</name>
</gene>
<feature type="transmembrane region" description="Helical" evidence="6">
    <location>
        <begin position="186"/>
        <end position="204"/>
    </location>
</feature>
<dbReference type="InterPro" id="IPR000620">
    <property type="entry name" value="EamA_dom"/>
</dbReference>
<feature type="transmembrane region" description="Helical" evidence="6">
    <location>
        <begin position="75"/>
        <end position="93"/>
    </location>
</feature>
<dbReference type="RefSeq" id="WP_115250627.1">
    <property type="nucleotide sequence ID" value="NZ_UHFF01000002.1"/>
</dbReference>
<name>A0A380JNX8_9STRE</name>
<protein>
    <submittedName>
        <fullName evidence="8">Membrane protein</fullName>
    </submittedName>
</protein>
<comment type="subcellular location">
    <subcellularLocation>
        <location evidence="1">Endomembrane system</location>
        <topology evidence="1">Multi-pass membrane protein</topology>
    </subcellularLocation>
</comment>
<dbReference type="GO" id="GO:0016020">
    <property type="term" value="C:membrane"/>
    <property type="evidence" value="ECO:0007669"/>
    <property type="project" value="UniProtKB-SubCell"/>
</dbReference>
<evidence type="ECO:0000256" key="5">
    <source>
        <dbReference type="ARBA" id="ARBA00023136"/>
    </source>
</evidence>
<feature type="transmembrane region" description="Helical" evidence="6">
    <location>
        <begin position="152"/>
        <end position="174"/>
    </location>
</feature>